<dbReference type="GO" id="GO:0004497">
    <property type="term" value="F:monooxygenase activity"/>
    <property type="evidence" value="ECO:0007669"/>
    <property type="project" value="UniProtKB-KW"/>
</dbReference>
<dbReference type="PRINTS" id="PR00420">
    <property type="entry name" value="RNGMNOXGNASE"/>
</dbReference>
<dbReference type="SUPFAM" id="SSF51905">
    <property type="entry name" value="FAD/NAD(P)-binding domain"/>
    <property type="match status" value="1"/>
</dbReference>
<dbReference type="InterPro" id="IPR036188">
    <property type="entry name" value="FAD/NAD-bd_sf"/>
</dbReference>
<evidence type="ECO:0000256" key="3">
    <source>
        <dbReference type="ARBA" id="ARBA00022827"/>
    </source>
</evidence>
<dbReference type="AlphaFoldDB" id="A0A2I2GHN3"/>
<keyword evidence="2" id="KW-0285">Flavoprotein</keyword>
<evidence type="ECO:0000256" key="4">
    <source>
        <dbReference type="ARBA" id="ARBA00023002"/>
    </source>
</evidence>
<reference evidence="7 8" key="1">
    <citation type="submission" date="2016-12" db="EMBL/GenBank/DDBJ databases">
        <title>The genomes of Aspergillus section Nigri reveals drivers in fungal speciation.</title>
        <authorList>
            <consortium name="DOE Joint Genome Institute"/>
            <person name="Vesth T.C."/>
            <person name="Nybo J."/>
            <person name="Theobald S."/>
            <person name="Brandl J."/>
            <person name="Frisvad J.C."/>
            <person name="Nielsen K.F."/>
            <person name="Lyhne E.K."/>
            <person name="Kogle M.E."/>
            <person name="Kuo A."/>
            <person name="Riley R."/>
            <person name="Clum A."/>
            <person name="Nolan M."/>
            <person name="Lipzen A."/>
            <person name="Salamov A."/>
            <person name="Henrissat B."/>
            <person name="Wiebenga A."/>
            <person name="De Vries R.P."/>
            <person name="Grigoriev I.V."/>
            <person name="Mortensen U.H."/>
            <person name="Andersen M.R."/>
            <person name="Baker S.E."/>
        </authorList>
    </citation>
    <scope>NUCLEOTIDE SEQUENCE [LARGE SCALE GENOMIC DNA]</scope>
    <source>
        <strain evidence="7 8">IBT 23096</strain>
    </source>
</reference>
<evidence type="ECO:0000313" key="8">
    <source>
        <dbReference type="Proteomes" id="UP000234275"/>
    </source>
</evidence>
<evidence type="ECO:0000259" key="6">
    <source>
        <dbReference type="Pfam" id="PF01494"/>
    </source>
</evidence>
<dbReference type="Gene3D" id="3.50.50.60">
    <property type="entry name" value="FAD/NAD(P)-binding domain"/>
    <property type="match status" value="1"/>
</dbReference>
<dbReference type="RefSeq" id="XP_024707691.1">
    <property type="nucleotide sequence ID" value="XM_024845433.1"/>
</dbReference>
<comment type="cofactor">
    <cofactor evidence="1">
        <name>FAD</name>
        <dbReference type="ChEBI" id="CHEBI:57692"/>
    </cofactor>
</comment>
<gene>
    <name evidence="7" type="ORF">P170DRAFT_378130</name>
</gene>
<comment type="caution">
    <text evidence="7">The sequence shown here is derived from an EMBL/GenBank/DDBJ whole genome shotgun (WGS) entry which is preliminary data.</text>
</comment>
<protein>
    <submittedName>
        <fullName evidence="7">FAD binding domain protein</fullName>
    </submittedName>
</protein>
<dbReference type="InterPro" id="IPR002938">
    <property type="entry name" value="FAD-bd"/>
</dbReference>
<dbReference type="OrthoDB" id="47494at2759"/>
<keyword evidence="8" id="KW-1185">Reference proteome</keyword>
<dbReference type="Proteomes" id="UP000234275">
    <property type="component" value="Unassembled WGS sequence"/>
</dbReference>
<evidence type="ECO:0000256" key="5">
    <source>
        <dbReference type="ARBA" id="ARBA00023033"/>
    </source>
</evidence>
<proteinExistence type="predicted"/>
<evidence type="ECO:0000256" key="2">
    <source>
        <dbReference type="ARBA" id="ARBA00022630"/>
    </source>
</evidence>
<feature type="domain" description="FAD-binding" evidence="6">
    <location>
        <begin position="20"/>
        <end position="348"/>
    </location>
</feature>
<evidence type="ECO:0000256" key="1">
    <source>
        <dbReference type="ARBA" id="ARBA00001974"/>
    </source>
</evidence>
<dbReference type="Pfam" id="PF01494">
    <property type="entry name" value="FAD_binding_3"/>
    <property type="match status" value="1"/>
</dbReference>
<organism evidence="7 8">
    <name type="scientific">Aspergillus steynii IBT 23096</name>
    <dbReference type="NCBI Taxonomy" id="1392250"/>
    <lineage>
        <taxon>Eukaryota</taxon>
        <taxon>Fungi</taxon>
        <taxon>Dikarya</taxon>
        <taxon>Ascomycota</taxon>
        <taxon>Pezizomycotina</taxon>
        <taxon>Eurotiomycetes</taxon>
        <taxon>Eurotiomycetidae</taxon>
        <taxon>Eurotiales</taxon>
        <taxon>Aspergillaceae</taxon>
        <taxon>Aspergillus</taxon>
        <taxon>Aspergillus subgen. Circumdati</taxon>
    </lineage>
</organism>
<dbReference type="GO" id="GO:0071949">
    <property type="term" value="F:FAD binding"/>
    <property type="evidence" value="ECO:0007669"/>
    <property type="project" value="InterPro"/>
</dbReference>
<dbReference type="EMBL" id="MSFO01000002">
    <property type="protein sequence ID" value="PLB52389.1"/>
    <property type="molecule type" value="Genomic_DNA"/>
</dbReference>
<dbReference type="GeneID" id="36553133"/>
<evidence type="ECO:0000313" key="7">
    <source>
        <dbReference type="EMBL" id="PLB52389.1"/>
    </source>
</evidence>
<dbReference type="PANTHER" id="PTHR47178:SF1">
    <property type="entry name" value="FAD-BINDING DOMAIN-CONTAINING PROTEIN-RELATED"/>
    <property type="match status" value="1"/>
</dbReference>
<keyword evidence="3" id="KW-0274">FAD</keyword>
<dbReference type="STRING" id="1392250.A0A2I2GHN3"/>
<sequence length="414" mass="45853">METDKSQPSSSAPPRSDSLPILIVGAGISGLILAQYLRRSGIAYQIFERDASIAARAGGWGLTLHWALPALYELLPEDVKERLPETFVNKEAVKSGDKGRYQFFDLASGEALCSVPAAERIRVSRSRFRQLLTTGVDVQWSKPLQDVQYHDDSVTVRFEDGTSYQGSIVVACDGSRSRVRRSLYPSNYRNAPLPIQLLGATTRYSVDQATAVRALDPFFFQGTHSESNVYLYFSFLDSPFNFDDSPDGYLCQVVVSWSNDRGVDIPTGTTERIALMKSLTEDWAEPFRSLVHDLPDDADVVPINIEDWMQKQGTNEQPRAVLLGDSAHSMTMFRGEGANNAIVDVLDFTKRVDLQSISKSSSASIHESIRAYEKDMTARAGPSVENSRKACLDAHDFSIIKAGNSPLVARRVLK</sequence>
<accession>A0A2I2GHN3</accession>
<name>A0A2I2GHN3_9EURO</name>
<keyword evidence="5" id="KW-0503">Monooxygenase</keyword>
<dbReference type="PANTHER" id="PTHR47178">
    <property type="entry name" value="MONOOXYGENASE, FAD-BINDING"/>
    <property type="match status" value="1"/>
</dbReference>
<dbReference type="VEuPathDB" id="FungiDB:P170DRAFT_378130"/>
<keyword evidence="4" id="KW-0560">Oxidoreductase</keyword>